<dbReference type="GO" id="GO:1904680">
    <property type="term" value="F:peptide transmembrane transporter activity"/>
    <property type="evidence" value="ECO:0007669"/>
    <property type="project" value="TreeGrafter"/>
</dbReference>
<keyword evidence="6" id="KW-1185">Reference proteome</keyword>
<organism evidence="5 6">
    <name type="scientific">Microlunatus endophyticus</name>
    <dbReference type="NCBI Taxonomy" id="1716077"/>
    <lineage>
        <taxon>Bacteria</taxon>
        <taxon>Bacillati</taxon>
        <taxon>Actinomycetota</taxon>
        <taxon>Actinomycetes</taxon>
        <taxon>Propionibacteriales</taxon>
        <taxon>Propionibacteriaceae</taxon>
        <taxon>Microlunatus</taxon>
    </lineage>
</organism>
<dbReference type="InterPro" id="IPR006311">
    <property type="entry name" value="TAT_signal"/>
</dbReference>
<dbReference type="Gene3D" id="3.10.105.10">
    <property type="entry name" value="Dipeptide-binding Protein, Domain 3"/>
    <property type="match status" value="1"/>
</dbReference>
<evidence type="ECO:0000313" key="5">
    <source>
        <dbReference type="EMBL" id="GGL69308.1"/>
    </source>
</evidence>
<accession>A0A917SB37</accession>
<keyword evidence="2" id="KW-0813">Transport</keyword>
<evidence type="ECO:0000259" key="4">
    <source>
        <dbReference type="Pfam" id="PF00496"/>
    </source>
</evidence>
<comment type="similarity">
    <text evidence="1">Belongs to the bacterial solute-binding protein 5 family.</text>
</comment>
<keyword evidence="3" id="KW-0732">Signal</keyword>
<dbReference type="Gene3D" id="3.90.76.10">
    <property type="entry name" value="Dipeptide-binding Protein, Domain 1"/>
    <property type="match status" value="1"/>
</dbReference>
<dbReference type="PIRSF" id="PIRSF002741">
    <property type="entry name" value="MppA"/>
    <property type="match status" value="1"/>
</dbReference>
<dbReference type="PANTHER" id="PTHR30290">
    <property type="entry name" value="PERIPLASMIC BINDING COMPONENT OF ABC TRANSPORTER"/>
    <property type="match status" value="1"/>
</dbReference>
<dbReference type="InterPro" id="IPR030678">
    <property type="entry name" value="Peptide/Ni-bd"/>
</dbReference>
<dbReference type="PROSITE" id="PS51318">
    <property type="entry name" value="TAT"/>
    <property type="match status" value="1"/>
</dbReference>
<gene>
    <name evidence="5" type="ORF">GCM10011575_29930</name>
</gene>
<dbReference type="InterPro" id="IPR039424">
    <property type="entry name" value="SBP_5"/>
</dbReference>
<dbReference type="EMBL" id="BMMZ01000007">
    <property type="protein sequence ID" value="GGL69308.1"/>
    <property type="molecule type" value="Genomic_DNA"/>
</dbReference>
<dbReference type="Gene3D" id="3.40.190.10">
    <property type="entry name" value="Periplasmic binding protein-like II"/>
    <property type="match status" value="1"/>
</dbReference>
<reference evidence="5" key="2">
    <citation type="submission" date="2020-09" db="EMBL/GenBank/DDBJ databases">
        <authorList>
            <person name="Sun Q."/>
            <person name="Zhou Y."/>
        </authorList>
    </citation>
    <scope>NUCLEOTIDE SEQUENCE</scope>
    <source>
        <strain evidence="5">CGMCC 4.7306</strain>
    </source>
</reference>
<reference evidence="5" key="1">
    <citation type="journal article" date="2014" name="Int. J. Syst. Evol. Microbiol.">
        <title>Complete genome sequence of Corynebacterium casei LMG S-19264T (=DSM 44701T), isolated from a smear-ripened cheese.</title>
        <authorList>
            <consortium name="US DOE Joint Genome Institute (JGI-PGF)"/>
            <person name="Walter F."/>
            <person name="Albersmeier A."/>
            <person name="Kalinowski J."/>
            <person name="Ruckert C."/>
        </authorList>
    </citation>
    <scope>NUCLEOTIDE SEQUENCE</scope>
    <source>
        <strain evidence="5">CGMCC 4.7306</strain>
    </source>
</reference>
<evidence type="ECO:0000256" key="1">
    <source>
        <dbReference type="ARBA" id="ARBA00005695"/>
    </source>
</evidence>
<sequence length="549" mass="60839">MALPFDRRIDRRALLAGGLATAAVAGVGLTACGPTNSGSQSDASATGGTLSIAMSAANIPFPSTPPNQGYEGYRFVGNNIYDALTRLNLDQDKTLPVPHPSLAEKWDVSEDLKTWTFTLRKGVTFHDGTAFNADAVIFQLDRLKNEKFKYFSETDAANGATQVRYIDKYEAVDDSTVKITCTQPYAWLHWDLLHVYMPSPAVIKKVGNDKYNAHATGTGPFKMTKYVDGETMELTRYDKWWPGPVKLDKIVLYPQPEAASRLSMLQSGQVNWAEVPTPDSIDQLKADGDQIFMHKYPHGIMPRFNLFRKPFKGNTKLRQALNYALDRDGCAALINNVGYGAKQYVYEGHPDYAPNNPGYSYDVAKAKQLLSESGYQPGELTITMGYTTGGSGNMFPDVMMQKLQADFKAIGVATKLVPMEWTVLISIGLDGLNSDKWKNLDILWASPAAGMTPTGYNSTFMSKRPGGQANATGLDDPVIDKNLTLAPQQKEEKDQHAYLQKMMDQAVSQAYFLFWMHDLNLRVMSADVKNFVEPQSWWVDFSKITVSGS</sequence>
<evidence type="ECO:0000256" key="2">
    <source>
        <dbReference type="ARBA" id="ARBA00022448"/>
    </source>
</evidence>
<dbReference type="Pfam" id="PF00496">
    <property type="entry name" value="SBP_bac_5"/>
    <property type="match status" value="1"/>
</dbReference>
<protein>
    <submittedName>
        <fullName evidence="5">ABC transporter substrate-binding protein</fullName>
    </submittedName>
</protein>
<dbReference type="Proteomes" id="UP000613840">
    <property type="component" value="Unassembled WGS sequence"/>
</dbReference>
<evidence type="ECO:0000313" key="6">
    <source>
        <dbReference type="Proteomes" id="UP000613840"/>
    </source>
</evidence>
<proteinExistence type="inferred from homology"/>
<dbReference type="AlphaFoldDB" id="A0A917SB37"/>
<dbReference type="SUPFAM" id="SSF53850">
    <property type="entry name" value="Periplasmic binding protein-like II"/>
    <property type="match status" value="1"/>
</dbReference>
<name>A0A917SB37_9ACTN</name>
<comment type="caution">
    <text evidence="5">The sequence shown here is derived from an EMBL/GenBank/DDBJ whole genome shotgun (WGS) entry which is preliminary data.</text>
</comment>
<dbReference type="GO" id="GO:0042597">
    <property type="term" value="C:periplasmic space"/>
    <property type="evidence" value="ECO:0007669"/>
    <property type="project" value="UniProtKB-ARBA"/>
</dbReference>
<dbReference type="GO" id="GO:0043190">
    <property type="term" value="C:ATP-binding cassette (ABC) transporter complex"/>
    <property type="evidence" value="ECO:0007669"/>
    <property type="project" value="InterPro"/>
</dbReference>
<dbReference type="GO" id="GO:0015833">
    <property type="term" value="P:peptide transport"/>
    <property type="evidence" value="ECO:0007669"/>
    <property type="project" value="TreeGrafter"/>
</dbReference>
<dbReference type="PROSITE" id="PS51257">
    <property type="entry name" value="PROKAR_LIPOPROTEIN"/>
    <property type="match status" value="1"/>
</dbReference>
<dbReference type="InterPro" id="IPR000914">
    <property type="entry name" value="SBP_5_dom"/>
</dbReference>
<feature type="domain" description="Solute-binding protein family 5" evidence="4">
    <location>
        <begin position="98"/>
        <end position="456"/>
    </location>
</feature>
<dbReference type="RefSeq" id="WP_188896181.1">
    <property type="nucleotide sequence ID" value="NZ_BMMZ01000007.1"/>
</dbReference>
<evidence type="ECO:0000256" key="3">
    <source>
        <dbReference type="ARBA" id="ARBA00022729"/>
    </source>
</evidence>
<dbReference type="PANTHER" id="PTHR30290:SF9">
    <property type="entry name" value="OLIGOPEPTIDE-BINDING PROTEIN APPA"/>
    <property type="match status" value="1"/>
</dbReference>